<comment type="caution">
    <text evidence="6">The sequence shown here is derived from an EMBL/GenBank/DDBJ whole genome shotgun (WGS) entry which is preliminary data.</text>
</comment>
<evidence type="ECO:0000256" key="4">
    <source>
        <dbReference type="ARBA" id="ARBA00023002"/>
    </source>
</evidence>
<evidence type="ECO:0000259" key="5">
    <source>
        <dbReference type="PROSITE" id="PS51349"/>
    </source>
</evidence>
<dbReference type="InterPro" id="IPR000262">
    <property type="entry name" value="FMN-dep_DH"/>
</dbReference>
<gene>
    <name evidence="6" type="ORF">JJN12_03825</name>
</gene>
<dbReference type="PANTHER" id="PTHR10578">
    <property type="entry name" value="S -2-HYDROXY-ACID OXIDASE-RELATED"/>
    <property type="match status" value="1"/>
</dbReference>
<reference evidence="6 7" key="1">
    <citation type="submission" date="2021-01" db="EMBL/GenBank/DDBJ databases">
        <title>Isolation and description of Catonella massiliensis sp. nov., a novel Catonella species, isolated from a stable periodontitis subject.</title>
        <authorList>
            <person name="Antezack A."/>
            <person name="Boxberger M."/>
            <person name="La Scola B."/>
            <person name="Monnet-Corti V."/>
        </authorList>
    </citation>
    <scope>NUCLEOTIDE SEQUENCE [LARGE SCALE GENOMIC DNA]</scope>
    <source>
        <strain evidence="6 7">Marseille-Q4567</strain>
    </source>
</reference>
<accession>A0ABS1IYF0</accession>
<dbReference type="InterPro" id="IPR013785">
    <property type="entry name" value="Aldolase_TIM"/>
</dbReference>
<dbReference type="RefSeq" id="WP_208428441.1">
    <property type="nucleotide sequence ID" value="NZ_JAEPRJ010000001.1"/>
</dbReference>
<evidence type="ECO:0000313" key="7">
    <source>
        <dbReference type="Proteomes" id="UP000604730"/>
    </source>
</evidence>
<evidence type="ECO:0000256" key="2">
    <source>
        <dbReference type="ARBA" id="ARBA00022630"/>
    </source>
</evidence>
<sequence>MEETKNIWPGKPGVIPVTSGKADDANVYNRAFLDNIHVEMRVIDSTEVDTTTEIFGKKYASPIMTPAFSHLNKVLENGRTPMEEYSLAAKEMNCLNWVGMEDDEAYRSITSHNPDTVRIIKPFADKEKIISEIRFAIECGSTAVGVDIDHVPGTDGKYDVVDGFPMGMVSFEDLKEYVSISSLPFVAKGVLSVQDALKARDAGCAGIVVSHHHGRLPFAIAPLQILPKIKEELKNSDMKIFVDCGMDTGYDAYKALALGADAVSVGRGILPPLLKDGKDGVVKKMIRMNEELREMMMYTCVKDMKSFDKTVLYINR</sequence>
<dbReference type="PROSITE" id="PS51349">
    <property type="entry name" value="FMN_HYDROXY_ACID_DH_2"/>
    <property type="match status" value="1"/>
</dbReference>
<dbReference type="PANTHER" id="PTHR10578:SF107">
    <property type="entry name" value="2-HYDROXYACID OXIDASE 1"/>
    <property type="match status" value="1"/>
</dbReference>
<comment type="cofactor">
    <cofactor evidence="1">
        <name>FMN</name>
        <dbReference type="ChEBI" id="CHEBI:58210"/>
    </cofactor>
</comment>
<protein>
    <submittedName>
        <fullName evidence="6">Alpha-hydroxy-acid oxidizing protein</fullName>
    </submittedName>
</protein>
<dbReference type="EMBL" id="JAEPRJ010000001">
    <property type="protein sequence ID" value="MBK5896913.1"/>
    <property type="molecule type" value="Genomic_DNA"/>
</dbReference>
<feature type="domain" description="FMN hydroxy acid dehydrogenase" evidence="5">
    <location>
        <begin position="1"/>
        <end position="316"/>
    </location>
</feature>
<proteinExistence type="predicted"/>
<dbReference type="InterPro" id="IPR037396">
    <property type="entry name" value="FMN_HAD"/>
</dbReference>
<keyword evidence="7" id="KW-1185">Reference proteome</keyword>
<evidence type="ECO:0000256" key="1">
    <source>
        <dbReference type="ARBA" id="ARBA00001917"/>
    </source>
</evidence>
<evidence type="ECO:0000313" key="6">
    <source>
        <dbReference type="EMBL" id="MBK5896913.1"/>
    </source>
</evidence>
<keyword evidence="3" id="KW-0288">FMN</keyword>
<keyword evidence="2" id="KW-0285">Flavoprotein</keyword>
<dbReference type="SUPFAM" id="SSF51395">
    <property type="entry name" value="FMN-linked oxidoreductases"/>
    <property type="match status" value="1"/>
</dbReference>
<keyword evidence="4" id="KW-0560">Oxidoreductase</keyword>
<dbReference type="Pfam" id="PF01070">
    <property type="entry name" value="FMN_dh"/>
    <property type="match status" value="2"/>
</dbReference>
<evidence type="ECO:0000256" key="3">
    <source>
        <dbReference type="ARBA" id="ARBA00022643"/>
    </source>
</evidence>
<dbReference type="Gene3D" id="3.20.20.70">
    <property type="entry name" value="Aldolase class I"/>
    <property type="match status" value="1"/>
</dbReference>
<name>A0ABS1IYF0_9FIRM</name>
<organism evidence="6 7">
    <name type="scientific">Catonella massiliensis</name>
    <dbReference type="NCBI Taxonomy" id="2799636"/>
    <lineage>
        <taxon>Bacteria</taxon>
        <taxon>Bacillati</taxon>
        <taxon>Bacillota</taxon>
        <taxon>Clostridia</taxon>
        <taxon>Lachnospirales</taxon>
        <taxon>Lachnospiraceae</taxon>
        <taxon>Catonella</taxon>
    </lineage>
</organism>
<dbReference type="Proteomes" id="UP000604730">
    <property type="component" value="Unassembled WGS sequence"/>
</dbReference>